<reference evidence="3" key="1">
    <citation type="submission" date="2011-12" db="EMBL/GenBank/DDBJ databases">
        <title>Complete sequence of Clostridium clariflavum DSM 19732.</title>
        <authorList>
            <consortium name="US DOE Joint Genome Institute"/>
            <person name="Lucas S."/>
            <person name="Han J."/>
            <person name="Lapidus A."/>
            <person name="Cheng J.-F."/>
            <person name="Goodwin L."/>
            <person name="Pitluck S."/>
            <person name="Peters L."/>
            <person name="Teshima H."/>
            <person name="Detter J.C."/>
            <person name="Han C."/>
            <person name="Tapia R."/>
            <person name="Land M."/>
            <person name="Hauser L."/>
            <person name="Kyrpides N."/>
            <person name="Ivanova N."/>
            <person name="Pagani I."/>
            <person name="Kitzmiller T."/>
            <person name="Lynd L."/>
            <person name="Izquierdo J."/>
            <person name="Woyke T."/>
        </authorList>
    </citation>
    <scope>NUCLEOTIDE SEQUENCE [LARGE SCALE GENOMIC DNA]</scope>
    <source>
        <strain evidence="3">DSM 19732 / NBRC 101661 / EBR45</strain>
    </source>
</reference>
<keyword evidence="1" id="KW-0732">Signal</keyword>
<dbReference type="EMBL" id="CP003065">
    <property type="protein sequence ID" value="AEV69538.1"/>
    <property type="molecule type" value="Genomic_DNA"/>
</dbReference>
<dbReference type="RefSeq" id="WP_014256084.1">
    <property type="nucleotide sequence ID" value="NC_016627.1"/>
</dbReference>
<dbReference type="PROSITE" id="PS51257">
    <property type="entry name" value="PROKAR_LIPOPROTEIN"/>
    <property type="match status" value="1"/>
</dbReference>
<dbReference type="eggNOG" id="ENOG5032G3B">
    <property type="taxonomic scope" value="Bacteria"/>
</dbReference>
<sequence precursor="true">MKKIWTYLIFLLLISAGCSNSSSVNNDINLEEVSPAISQNAENTPVPEPTPIPTLQIVNAIDLEFEPHGIKPLTRGKPDEKWQKVYSVYYGELPNQKEANISFYWDKPTDDQEKDPKDPSNIIKKVHVYLEAGESSYNLCSLEYLNFDDMKDIEVVDLTNDGIKDFIIRGFGGATCELAWVIGYKDGQWYQLLDYTNLTVHDLDGDGKQELVSSSFGSLPPFVQILRWNGKCFEIADVTEFTKMDYATLNYEYDNWIITSGKISESYDYYYIYKDGKLHQIALDEKEDK</sequence>
<dbReference type="KEGG" id="ccl:Clocl_3000"/>
<accession>G8LUA6</accession>
<evidence type="ECO:0000313" key="3">
    <source>
        <dbReference type="Proteomes" id="UP000005435"/>
    </source>
</evidence>
<reference evidence="2 3" key="2">
    <citation type="journal article" date="2012" name="Stand. Genomic Sci.">
        <title>Complete Genome Sequence of Clostridium clariflavum DSM 19732.</title>
        <authorList>
            <person name="Izquierdo J.A."/>
            <person name="Goodwin L."/>
            <person name="Davenport K.W."/>
            <person name="Teshima H."/>
            <person name="Bruce D."/>
            <person name="Detter C."/>
            <person name="Tapia R."/>
            <person name="Han S."/>
            <person name="Land M."/>
            <person name="Hauser L."/>
            <person name="Jeffries C.D."/>
            <person name="Han J."/>
            <person name="Pitluck S."/>
            <person name="Nolan M."/>
            <person name="Chen A."/>
            <person name="Huntemann M."/>
            <person name="Mavromatis K."/>
            <person name="Mikhailova N."/>
            <person name="Liolios K."/>
            <person name="Woyke T."/>
            <person name="Lynd L.R."/>
        </authorList>
    </citation>
    <scope>NUCLEOTIDE SEQUENCE [LARGE SCALE GENOMIC DNA]</scope>
    <source>
        <strain evidence="3">DSM 19732 / NBRC 101661 / EBR45</strain>
    </source>
</reference>
<feature type="chain" id="PRO_5039530610" description="Repeat domain-containing protein" evidence="1">
    <location>
        <begin position="22"/>
        <end position="289"/>
    </location>
</feature>
<evidence type="ECO:0000313" key="2">
    <source>
        <dbReference type="EMBL" id="AEV69538.1"/>
    </source>
</evidence>
<dbReference type="SUPFAM" id="SSF69318">
    <property type="entry name" value="Integrin alpha N-terminal domain"/>
    <property type="match status" value="1"/>
</dbReference>
<gene>
    <name evidence="2" type="ordered locus">Clocl_3000</name>
</gene>
<evidence type="ECO:0000256" key="1">
    <source>
        <dbReference type="SAM" id="SignalP"/>
    </source>
</evidence>
<dbReference type="AlphaFoldDB" id="G8LUA6"/>
<dbReference type="Proteomes" id="UP000005435">
    <property type="component" value="Chromosome"/>
</dbReference>
<keyword evidence="3" id="KW-1185">Reference proteome</keyword>
<feature type="signal peptide" evidence="1">
    <location>
        <begin position="1"/>
        <end position="21"/>
    </location>
</feature>
<dbReference type="OrthoDB" id="1954430at2"/>
<organism evidence="2 3">
    <name type="scientific">Acetivibrio clariflavus (strain DSM 19732 / NBRC 101661 / EBR45)</name>
    <name type="common">Clostridium clariflavum</name>
    <dbReference type="NCBI Taxonomy" id="720554"/>
    <lineage>
        <taxon>Bacteria</taxon>
        <taxon>Bacillati</taxon>
        <taxon>Bacillota</taxon>
        <taxon>Clostridia</taxon>
        <taxon>Eubacteriales</taxon>
        <taxon>Oscillospiraceae</taxon>
        <taxon>Acetivibrio</taxon>
    </lineage>
</organism>
<dbReference type="HOGENOM" id="CLU_962081_0_0_9"/>
<dbReference type="InterPro" id="IPR028994">
    <property type="entry name" value="Integrin_alpha_N"/>
</dbReference>
<evidence type="ECO:0008006" key="4">
    <source>
        <dbReference type="Google" id="ProtNLM"/>
    </source>
</evidence>
<protein>
    <recommendedName>
        <fullName evidence="4">Repeat domain-containing protein</fullName>
    </recommendedName>
</protein>
<proteinExistence type="predicted"/>
<name>G8LUA6_ACECE</name>